<reference evidence="2" key="1">
    <citation type="submission" date="2019-08" db="EMBL/GenBank/DDBJ databases">
        <title>Arthrobacter sp. nov., isolated from plateau pika and Tibetan wild ass.</title>
        <authorList>
            <person name="Ge Y."/>
        </authorList>
    </citation>
    <scope>NUCLEOTIDE SEQUENCE [LARGE SCALE GENOMIC DNA]</scope>
    <source>
        <strain evidence="2">HF-1365</strain>
    </source>
</reference>
<evidence type="ECO:0000313" key="1">
    <source>
        <dbReference type="EMBL" id="MRX79610.1"/>
    </source>
</evidence>
<organism evidence="1 2">
    <name type="scientific">Enorma shizhengliae</name>
    <dbReference type="NCBI Taxonomy" id="2606615"/>
    <lineage>
        <taxon>Bacteria</taxon>
        <taxon>Bacillati</taxon>
        <taxon>Actinomycetota</taxon>
        <taxon>Coriobacteriia</taxon>
        <taxon>Coriobacteriales</taxon>
        <taxon>Coriobacteriaceae</taxon>
        <taxon>Enorma</taxon>
    </lineage>
</organism>
<evidence type="ECO:0000313" key="2">
    <source>
        <dbReference type="Proteomes" id="UP000470010"/>
    </source>
</evidence>
<gene>
    <name evidence="1" type="ORF">GJE22_03170</name>
</gene>
<dbReference type="EMBL" id="VTFZ01000002">
    <property type="protein sequence ID" value="MRX79610.1"/>
    <property type="molecule type" value="Genomic_DNA"/>
</dbReference>
<protein>
    <submittedName>
        <fullName evidence="1">Uncharacterized protein</fullName>
    </submittedName>
</protein>
<keyword evidence="2" id="KW-1185">Reference proteome</keyword>
<dbReference type="AlphaFoldDB" id="A0A7K0G870"/>
<dbReference type="RefSeq" id="WP_144687778.1">
    <property type="nucleotide sequence ID" value="NZ_VLLQ01000002.1"/>
</dbReference>
<dbReference type="Proteomes" id="UP000470010">
    <property type="component" value="Unassembled WGS sequence"/>
</dbReference>
<name>A0A7K0G870_9ACTN</name>
<sequence length="187" mass="21662">MAMPTTIGGRAAIQSSLVRAWGLEGYARIQRTVRETDVSSDADFQRFYNRFYRVRRNAEWQSSYYAIMEREKATPSMAFEDVLREMNELTGNVEASFTSKMIATLHPDRPIWDSLVLARLGLRLKGTTAQAKLENAVEVYGKIVSWYETYLATEDAEKNIRLFDELLPDYAWLTPVKKVDFLLWSER</sequence>
<accession>A0A7K0G870</accession>
<comment type="caution">
    <text evidence="1">The sequence shown here is derived from an EMBL/GenBank/DDBJ whole genome shotgun (WGS) entry which is preliminary data.</text>
</comment>
<proteinExistence type="predicted"/>